<dbReference type="AlphaFoldDB" id="A0AA40A7B8"/>
<dbReference type="PANTHER" id="PTHR35043:SF8">
    <property type="entry name" value="DUF4220 DOMAIN-CONTAINING PROTEIN"/>
    <property type="match status" value="1"/>
</dbReference>
<protein>
    <submittedName>
        <fullName evidence="1">Uncharacterized protein</fullName>
    </submittedName>
</protein>
<comment type="caution">
    <text evidence="1">The sequence shown here is derived from an EMBL/GenBank/DDBJ whole genome shotgun (WGS) entry which is preliminary data.</text>
</comment>
<organism evidence="1 2">
    <name type="scientific">Lasiosphaeris hirsuta</name>
    <dbReference type="NCBI Taxonomy" id="260670"/>
    <lineage>
        <taxon>Eukaryota</taxon>
        <taxon>Fungi</taxon>
        <taxon>Dikarya</taxon>
        <taxon>Ascomycota</taxon>
        <taxon>Pezizomycotina</taxon>
        <taxon>Sordariomycetes</taxon>
        <taxon>Sordariomycetidae</taxon>
        <taxon>Sordariales</taxon>
        <taxon>Lasiosphaeriaceae</taxon>
        <taxon>Lasiosphaeris</taxon>
    </lineage>
</organism>
<evidence type="ECO:0000313" key="1">
    <source>
        <dbReference type="EMBL" id="KAK0710651.1"/>
    </source>
</evidence>
<evidence type="ECO:0000313" key="2">
    <source>
        <dbReference type="Proteomes" id="UP001172102"/>
    </source>
</evidence>
<reference evidence="1" key="1">
    <citation type="submission" date="2023-06" db="EMBL/GenBank/DDBJ databases">
        <title>Genome-scale phylogeny and comparative genomics of the fungal order Sordariales.</title>
        <authorList>
            <consortium name="Lawrence Berkeley National Laboratory"/>
            <person name="Hensen N."/>
            <person name="Bonometti L."/>
            <person name="Westerberg I."/>
            <person name="Brannstrom I.O."/>
            <person name="Guillou S."/>
            <person name="Cros-Aarteil S."/>
            <person name="Calhoun S."/>
            <person name="Haridas S."/>
            <person name="Kuo A."/>
            <person name="Mondo S."/>
            <person name="Pangilinan J."/>
            <person name="Riley R."/>
            <person name="Labutti K."/>
            <person name="Andreopoulos B."/>
            <person name="Lipzen A."/>
            <person name="Chen C."/>
            <person name="Yanf M."/>
            <person name="Daum C."/>
            <person name="Ng V."/>
            <person name="Clum A."/>
            <person name="Steindorff A."/>
            <person name="Ohm R."/>
            <person name="Martin F."/>
            <person name="Silar P."/>
            <person name="Natvig D."/>
            <person name="Lalanne C."/>
            <person name="Gautier V."/>
            <person name="Ament-Velasquez S.L."/>
            <person name="Kruys A."/>
            <person name="Hutchinson M.I."/>
            <person name="Powell A.J."/>
            <person name="Barry K."/>
            <person name="Miller A.N."/>
            <person name="Grigoriev I.V."/>
            <person name="Debuchy R."/>
            <person name="Gladieux P."/>
            <person name="Thoren M.H."/>
            <person name="Johannesson H."/>
        </authorList>
    </citation>
    <scope>NUCLEOTIDE SEQUENCE</scope>
    <source>
        <strain evidence="1">SMH4607-1</strain>
    </source>
</reference>
<accession>A0AA40A7B8</accession>
<dbReference type="PANTHER" id="PTHR35043">
    <property type="entry name" value="TRANSCRIPTION FACTOR DOMAIN-CONTAINING PROTEIN"/>
    <property type="match status" value="1"/>
</dbReference>
<dbReference type="Proteomes" id="UP001172102">
    <property type="component" value="Unassembled WGS sequence"/>
</dbReference>
<name>A0AA40A7B8_9PEZI</name>
<proteinExistence type="predicted"/>
<gene>
    <name evidence="1" type="ORF">B0H67DRAFT_554755</name>
</gene>
<dbReference type="EMBL" id="JAUKUA010000005">
    <property type="protein sequence ID" value="KAK0710651.1"/>
    <property type="molecule type" value="Genomic_DNA"/>
</dbReference>
<sequence length="212" mass="24716">MLHKFRKKYDGNKWFIFEIPAVVRGRWREDPRNKKLLSSVIDNAITFNLGYHTPLSYYGNIMTLRGNIWVVDGVQLHYARERRIIASLPRITEQEIMDKSKGDWVTKSLAILQISWLWVQLAARTAHHLTATQLEIMTAAFATCSVITYTLYFQKPKDIKTCVRITAARYPTVREMAGMGRRGPRAVWFRGVFLVLETTIITTRKGRTRRLR</sequence>
<keyword evidence="2" id="KW-1185">Reference proteome</keyword>